<dbReference type="InterPro" id="IPR002716">
    <property type="entry name" value="PIN_dom"/>
</dbReference>
<organism evidence="2 3">
    <name type="scientific">Longimicrobium terrae</name>
    <dbReference type="NCBI Taxonomy" id="1639882"/>
    <lineage>
        <taxon>Bacteria</taxon>
        <taxon>Pseudomonadati</taxon>
        <taxon>Gemmatimonadota</taxon>
        <taxon>Longimicrobiia</taxon>
        <taxon>Longimicrobiales</taxon>
        <taxon>Longimicrobiaceae</taxon>
        <taxon>Longimicrobium</taxon>
    </lineage>
</organism>
<proteinExistence type="predicted"/>
<dbReference type="RefSeq" id="WP_170034739.1">
    <property type="nucleotide sequence ID" value="NZ_JABDTL010000001.1"/>
</dbReference>
<dbReference type="AlphaFoldDB" id="A0A841H262"/>
<dbReference type="EMBL" id="JACHIA010000012">
    <property type="protein sequence ID" value="MBB6072117.1"/>
    <property type="molecule type" value="Genomic_DNA"/>
</dbReference>
<name>A0A841H262_9BACT</name>
<dbReference type="InterPro" id="IPR029060">
    <property type="entry name" value="PIN-like_dom_sf"/>
</dbReference>
<dbReference type="Pfam" id="PF01850">
    <property type="entry name" value="PIN"/>
    <property type="match status" value="1"/>
</dbReference>
<dbReference type="Proteomes" id="UP000582837">
    <property type="component" value="Unassembled WGS sequence"/>
</dbReference>
<feature type="domain" description="PIN" evidence="1">
    <location>
        <begin position="3"/>
        <end position="123"/>
    </location>
</feature>
<protein>
    <submittedName>
        <fullName evidence="2">PIN domain nuclease of toxin-antitoxin system</fullName>
    </submittedName>
</protein>
<dbReference type="SUPFAM" id="SSF88723">
    <property type="entry name" value="PIN domain-like"/>
    <property type="match status" value="1"/>
</dbReference>
<reference evidence="2 3" key="1">
    <citation type="submission" date="2020-08" db="EMBL/GenBank/DDBJ databases">
        <title>Genomic Encyclopedia of Type Strains, Phase IV (KMG-IV): sequencing the most valuable type-strain genomes for metagenomic binning, comparative biology and taxonomic classification.</title>
        <authorList>
            <person name="Goeker M."/>
        </authorList>
    </citation>
    <scope>NUCLEOTIDE SEQUENCE [LARGE SCALE GENOMIC DNA]</scope>
    <source>
        <strain evidence="2 3">DSM 29007</strain>
    </source>
</reference>
<sequence length="134" mass="14559">MIYVLDSSAMIAYLNKESGGEIVRGIIQDPGATCLAHALNLCEVYYDAHRQSGEAMAESMLAELAADGVIERSDLDSDFWRNVGQMKSRLRRISLADACGVALTQRAAGHFVTSDHHELDRVASAGACSILFIR</sequence>
<evidence type="ECO:0000313" key="2">
    <source>
        <dbReference type="EMBL" id="MBB6072117.1"/>
    </source>
</evidence>
<accession>A0A841H262</accession>
<keyword evidence="3" id="KW-1185">Reference proteome</keyword>
<dbReference type="Gene3D" id="3.40.50.1010">
    <property type="entry name" value="5'-nuclease"/>
    <property type="match status" value="1"/>
</dbReference>
<evidence type="ECO:0000259" key="1">
    <source>
        <dbReference type="Pfam" id="PF01850"/>
    </source>
</evidence>
<comment type="caution">
    <text evidence="2">The sequence shown here is derived from an EMBL/GenBank/DDBJ whole genome shotgun (WGS) entry which is preliminary data.</text>
</comment>
<evidence type="ECO:0000313" key="3">
    <source>
        <dbReference type="Proteomes" id="UP000582837"/>
    </source>
</evidence>
<gene>
    <name evidence="2" type="ORF">HNQ61_003778</name>
</gene>